<feature type="region of interest" description="Disordered" evidence="2">
    <location>
        <begin position="116"/>
        <end position="140"/>
    </location>
</feature>
<feature type="compositionally biased region" description="Low complexity" evidence="2">
    <location>
        <begin position="131"/>
        <end position="140"/>
    </location>
</feature>
<protein>
    <recommendedName>
        <fullName evidence="5">DUF2325 domain-containing protein</fullName>
    </recommendedName>
</protein>
<accession>A0A367ZS31</accession>
<feature type="coiled-coil region" evidence="1">
    <location>
        <begin position="329"/>
        <end position="445"/>
    </location>
</feature>
<dbReference type="EMBL" id="QOQW01000008">
    <property type="protein sequence ID" value="RCK80151.1"/>
    <property type="molecule type" value="Genomic_DNA"/>
</dbReference>
<dbReference type="AlphaFoldDB" id="A0A367ZS31"/>
<comment type="caution">
    <text evidence="3">The sequence shown here is derived from an EMBL/GenBank/DDBJ whole genome shotgun (WGS) entry which is preliminary data.</text>
</comment>
<organism evidence="3 4">
    <name type="scientific">Candidatus Ozemobacter sibiricus</name>
    <dbReference type="NCBI Taxonomy" id="2268124"/>
    <lineage>
        <taxon>Bacteria</taxon>
        <taxon>Candidatus Ozemobacteria</taxon>
        <taxon>Candidatus Ozemobacterales</taxon>
        <taxon>Candidatus Ozemobacteraceae</taxon>
        <taxon>Candidatus Ozemobacter</taxon>
    </lineage>
</organism>
<dbReference type="Proteomes" id="UP000252355">
    <property type="component" value="Unassembled WGS sequence"/>
</dbReference>
<reference evidence="3 4" key="1">
    <citation type="submission" date="2018-05" db="EMBL/GenBank/DDBJ databases">
        <title>A metagenomic window into the 2 km-deep terrestrial subsurface aquifer revealed taxonomically and functionally diverse microbial community comprising novel uncultured bacterial lineages.</title>
        <authorList>
            <person name="Kadnikov V.V."/>
            <person name="Mardanov A.V."/>
            <person name="Beletsky A.V."/>
            <person name="Banks D."/>
            <person name="Pimenov N.V."/>
            <person name="Frank Y.A."/>
            <person name="Karnachuk O.V."/>
            <person name="Ravin N.V."/>
        </authorList>
    </citation>
    <scope>NUCLEOTIDE SEQUENCE [LARGE SCALE GENOMIC DNA]</scope>
    <source>
        <strain evidence="3">BY5</strain>
    </source>
</reference>
<keyword evidence="1" id="KW-0175">Coiled coil</keyword>
<evidence type="ECO:0000256" key="1">
    <source>
        <dbReference type="SAM" id="Coils"/>
    </source>
</evidence>
<evidence type="ECO:0000313" key="4">
    <source>
        <dbReference type="Proteomes" id="UP000252355"/>
    </source>
</evidence>
<proteinExistence type="predicted"/>
<gene>
    <name evidence="3" type="ORF">OZSIB_3655</name>
</gene>
<sequence>MKKLTDLPDLSGLPPLPRELRDLDRLAGLPTEASRPSSLIDEVARSLARKSPPPADPATSDDDRAWRAHKLFADLHERYGRPFRLFVGDLLDVLLGGPMQTKFLSELMDERIRRLSRPPPATEPASDSKNGKGPKVPVVPKAAMPPTIQIGGEPRFHSRSFLKRKAILAAVFLDSEEYPSFLKLLKQISTVCREELKAQDTFVVPTTRADQQAALRLVVDELKNEMTQGGLVRAWLLLEAGDFQDLEWVFNETRTFGLVRPTFYEDLDKAYREAKKMLKLLVAEFNDPAGGGPDKREAIIDYLQDILEVFTHHHFVLKHFNQTRPSVSRAEFESHKREWQNRLDTLRAETQGLRDTLRQTAIERDQALADARALRQEAQELRQKLQKLDPVEVQKQMQAMESRMNQALRERDALLEEDAELRTIIRNLDAENQQLTQKLRELKAIPDEMAKSVAGLLAGKRVVVFGGVGRDHYRPVLEEAGVRDADYEWYEGYHTISQARTAEIVGRCDVIVVITSYAGHLHTWQTRHAVGPHQTLFLIHSSGAGSLRQQILEKFKKSPAPTGG</sequence>
<feature type="region of interest" description="Disordered" evidence="2">
    <location>
        <begin position="27"/>
        <end position="62"/>
    </location>
</feature>
<evidence type="ECO:0008006" key="5">
    <source>
        <dbReference type="Google" id="ProtNLM"/>
    </source>
</evidence>
<evidence type="ECO:0000256" key="2">
    <source>
        <dbReference type="SAM" id="MobiDB-lite"/>
    </source>
</evidence>
<name>A0A367ZS31_9BACT</name>
<evidence type="ECO:0000313" key="3">
    <source>
        <dbReference type="EMBL" id="RCK80151.1"/>
    </source>
</evidence>